<gene>
    <name evidence="20" type="ORF">QO015_000747</name>
</gene>
<feature type="transmembrane region" description="Helical" evidence="19">
    <location>
        <begin position="76"/>
        <end position="105"/>
    </location>
</feature>
<feature type="transmembrane region" description="Helical" evidence="19">
    <location>
        <begin position="20"/>
        <end position="39"/>
    </location>
</feature>
<feature type="transmembrane region" description="Helical" evidence="19">
    <location>
        <begin position="142"/>
        <end position="164"/>
    </location>
</feature>
<comment type="catalytic activity">
    <reaction evidence="1 18">
        <text>a 1,2-diacyl-sn-glycero-3-phosphate + CTP + H(+) = a CDP-1,2-diacyl-sn-glycerol + diphosphate</text>
        <dbReference type="Rhea" id="RHEA:16229"/>
        <dbReference type="ChEBI" id="CHEBI:15378"/>
        <dbReference type="ChEBI" id="CHEBI:33019"/>
        <dbReference type="ChEBI" id="CHEBI:37563"/>
        <dbReference type="ChEBI" id="CHEBI:58332"/>
        <dbReference type="ChEBI" id="CHEBI:58608"/>
        <dbReference type="EC" id="2.7.7.41"/>
    </reaction>
</comment>
<dbReference type="PANTHER" id="PTHR46382">
    <property type="entry name" value="PHOSPHATIDATE CYTIDYLYLTRANSFERASE"/>
    <property type="match status" value="1"/>
</dbReference>
<organism evidence="20 21">
    <name type="scientific">Kaistia geumhonensis</name>
    <dbReference type="NCBI Taxonomy" id="410839"/>
    <lineage>
        <taxon>Bacteria</taxon>
        <taxon>Pseudomonadati</taxon>
        <taxon>Pseudomonadota</taxon>
        <taxon>Alphaproteobacteria</taxon>
        <taxon>Hyphomicrobiales</taxon>
        <taxon>Kaistiaceae</taxon>
        <taxon>Kaistia</taxon>
    </lineage>
</organism>
<keyword evidence="12 18" id="KW-0548">Nucleotidyltransferase</keyword>
<dbReference type="InterPro" id="IPR000374">
    <property type="entry name" value="PC_trans"/>
</dbReference>
<feature type="transmembrane region" description="Helical" evidence="19">
    <location>
        <begin position="46"/>
        <end position="64"/>
    </location>
</feature>
<keyword evidence="15 19" id="KW-0472">Membrane</keyword>
<keyword evidence="21" id="KW-1185">Reference proteome</keyword>
<evidence type="ECO:0000256" key="19">
    <source>
        <dbReference type="SAM" id="Phobius"/>
    </source>
</evidence>
<feature type="transmembrane region" description="Helical" evidence="19">
    <location>
        <begin position="117"/>
        <end position="136"/>
    </location>
</feature>
<comment type="caution">
    <text evidence="20">The sequence shown here is derived from an EMBL/GenBank/DDBJ whole genome shotgun (WGS) entry which is preliminary data.</text>
</comment>
<evidence type="ECO:0000256" key="15">
    <source>
        <dbReference type="ARBA" id="ARBA00023136"/>
    </source>
</evidence>
<reference evidence="20 21" key="1">
    <citation type="submission" date="2023-07" db="EMBL/GenBank/DDBJ databases">
        <title>Genomic Encyclopedia of Type Strains, Phase IV (KMG-IV): sequencing the most valuable type-strain genomes for metagenomic binning, comparative biology and taxonomic classification.</title>
        <authorList>
            <person name="Goeker M."/>
        </authorList>
    </citation>
    <scope>NUCLEOTIDE SEQUENCE [LARGE SCALE GENOMIC DNA]</scope>
    <source>
        <strain evidence="20 21">B1-1</strain>
    </source>
</reference>
<comment type="similarity">
    <text evidence="5 18">Belongs to the CDS family.</text>
</comment>
<dbReference type="Pfam" id="PF01148">
    <property type="entry name" value="CTP_transf_1"/>
    <property type="match status" value="1"/>
</dbReference>
<dbReference type="PANTHER" id="PTHR46382:SF1">
    <property type="entry name" value="PHOSPHATIDATE CYTIDYLYLTRANSFERASE"/>
    <property type="match status" value="1"/>
</dbReference>
<dbReference type="EC" id="2.7.7.41" evidence="6 18"/>
<dbReference type="GO" id="GO:0004605">
    <property type="term" value="F:phosphatidate cytidylyltransferase activity"/>
    <property type="evidence" value="ECO:0007669"/>
    <property type="project" value="UniProtKB-EC"/>
</dbReference>
<evidence type="ECO:0000313" key="20">
    <source>
        <dbReference type="EMBL" id="MDQ0515134.1"/>
    </source>
</evidence>
<evidence type="ECO:0000256" key="16">
    <source>
        <dbReference type="ARBA" id="ARBA00023209"/>
    </source>
</evidence>
<evidence type="ECO:0000256" key="9">
    <source>
        <dbReference type="ARBA" id="ARBA00022516"/>
    </source>
</evidence>
<dbReference type="Proteomes" id="UP001223743">
    <property type="component" value="Unassembled WGS sequence"/>
</dbReference>
<dbReference type="RefSeq" id="WP_266281375.1">
    <property type="nucleotide sequence ID" value="NZ_JAPKNF010000001.1"/>
</dbReference>
<comment type="subcellular location">
    <subcellularLocation>
        <location evidence="2">Cell membrane</location>
        <topology evidence="2">Multi-pass membrane protein</topology>
    </subcellularLocation>
</comment>
<sequence>MSEQDGRDRAASPAQRNADLGVRIASSAVLLPLALACAWFGSWPTYGLVAIGATLVFCEWALVVDCSRTLVPRTPAVVTGAVFAGLAGLIAGSAGAAAGCAVALAGALGVALLSRSAWLTAGSLYAAALAIPMPAIRADAEFGLAALIVLLVVVWATDSFAFFAGRSLGGPKLWPRISPKKTWSGSIGGLIGGVASGLVAASLFGVPLSLGLAMLLVALSLASQAGDLFESAVKRRFAKKDSSGIIPGHGGMMDRVDGLVFAGALALFVGWLHGGGDAIAAGVLIW</sequence>
<keyword evidence="8" id="KW-1003">Cell membrane</keyword>
<keyword evidence="17" id="KW-1208">Phospholipid metabolism</keyword>
<evidence type="ECO:0000256" key="13">
    <source>
        <dbReference type="ARBA" id="ARBA00022989"/>
    </source>
</evidence>
<dbReference type="PROSITE" id="PS01315">
    <property type="entry name" value="CDS"/>
    <property type="match status" value="1"/>
</dbReference>
<dbReference type="EMBL" id="JAUSWJ010000001">
    <property type="protein sequence ID" value="MDQ0515134.1"/>
    <property type="molecule type" value="Genomic_DNA"/>
</dbReference>
<keyword evidence="10 18" id="KW-0808">Transferase</keyword>
<evidence type="ECO:0000256" key="14">
    <source>
        <dbReference type="ARBA" id="ARBA00023098"/>
    </source>
</evidence>
<evidence type="ECO:0000256" key="17">
    <source>
        <dbReference type="ARBA" id="ARBA00023264"/>
    </source>
</evidence>
<evidence type="ECO:0000256" key="12">
    <source>
        <dbReference type="ARBA" id="ARBA00022695"/>
    </source>
</evidence>
<evidence type="ECO:0000256" key="1">
    <source>
        <dbReference type="ARBA" id="ARBA00001698"/>
    </source>
</evidence>
<evidence type="ECO:0000256" key="18">
    <source>
        <dbReference type="RuleBase" id="RU003938"/>
    </source>
</evidence>
<proteinExistence type="inferred from homology"/>
<keyword evidence="16" id="KW-0594">Phospholipid biosynthesis</keyword>
<keyword evidence="11 18" id="KW-0812">Transmembrane</keyword>
<evidence type="ECO:0000313" key="21">
    <source>
        <dbReference type="Proteomes" id="UP001223743"/>
    </source>
</evidence>
<evidence type="ECO:0000256" key="4">
    <source>
        <dbReference type="ARBA" id="ARBA00005189"/>
    </source>
</evidence>
<keyword evidence="9" id="KW-0444">Lipid biosynthesis</keyword>
<comment type="pathway">
    <text evidence="3 18">Phospholipid metabolism; CDP-diacylglycerol biosynthesis; CDP-diacylglycerol from sn-glycerol 3-phosphate: step 3/3.</text>
</comment>
<protein>
    <recommendedName>
        <fullName evidence="7 18">Phosphatidate cytidylyltransferase</fullName>
        <ecNumber evidence="6 18">2.7.7.41</ecNumber>
    </recommendedName>
</protein>
<evidence type="ECO:0000256" key="3">
    <source>
        <dbReference type="ARBA" id="ARBA00005119"/>
    </source>
</evidence>
<evidence type="ECO:0000256" key="10">
    <source>
        <dbReference type="ARBA" id="ARBA00022679"/>
    </source>
</evidence>
<evidence type="ECO:0000256" key="11">
    <source>
        <dbReference type="ARBA" id="ARBA00022692"/>
    </source>
</evidence>
<keyword evidence="13 19" id="KW-1133">Transmembrane helix</keyword>
<evidence type="ECO:0000256" key="2">
    <source>
        <dbReference type="ARBA" id="ARBA00004651"/>
    </source>
</evidence>
<evidence type="ECO:0000256" key="7">
    <source>
        <dbReference type="ARBA" id="ARBA00019373"/>
    </source>
</evidence>
<evidence type="ECO:0000256" key="5">
    <source>
        <dbReference type="ARBA" id="ARBA00010185"/>
    </source>
</evidence>
<evidence type="ECO:0000256" key="6">
    <source>
        <dbReference type="ARBA" id="ARBA00012487"/>
    </source>
</evidence>
<accession>A0ABU0M2F3</accession>
<feature type="transmembrane region" description="Helical" evidence="19">
    <location>
        <begin position="259"/>
        <end position="285"/>
    </location>
</feature>
<comment type="pathway">
    <text evidence="4">Lipid metabolism.</text>
</comment>
<name>A0ABU0M2F3_9HYPH</name>
<keyword evidence="14" id="KW-0443">Lipid metabolism</keyword>
<evidence type="ECO:0000256" key="8">
    <source>
        <dbReference type="ARBA" id="ARBA00022475"/>
    </source>
</evidence>